<dbReference type="PRINTS" id="PR01217">
    <property type="entry name" value="PRICHEXTENSN"/>
</dbReference>
<keyword evidence="2" id="KW-0732">Signal</keyword>
<dbReference type="Pfam" id="PF14547">
    <property type="entry name" value="Hydrophob_seed"/>
    <property type="match status" value="1"/>
</dbReference>
<feature type="compositionally biased region" description="Pro residues" evidence="1">
    <location>
        <begin position="63"/>
        <end position="81"/>
    </location>
</feature>
<evidence type="ECO:0000259" key="3">
    <source>
        <dbReference type="Pfam" id="PF14547"/>
    </source>
</evidence>
<evidence type="ECO:0000256" key="1">
    <source>
        <dbReference type="SAM" id="MobiDB-lite"/>
    </source>
</evidence>
<dbReference type="EMBL" id="PYDT01000009">
    <property type="protein sequence ID" value="THU48938.1"/>
    <property type="molecule type" value="Genomic_DNA"/>
</dbReference>
<protein>
    <recommendedName>
        <fullName evidence="3">Hydrophobic seed protein domain-containing protein</fullName>
    </recommendedName>
</protein>
<dbReference type="InterPro" id="IPR051636">
    <property type="entry name" value="Plant_LTP/defense-related"/>
</dbReference>
<evidence type="ECO:0000313" key="4">
    <source>
        <dbReference type="EMBL" id="THU48938.1"/>
    </source>
</evidence>
<dbReference type="InterPro" id="IPR036312">
    <property type="entry name" value="Bifun_inhib/LTP/seed_sf"/>
</dbReference>
<proteinExistence type="predicted"/>
<evidence type="ECO:0000256" key="2">
    <source>
        <dbReference type="SAM" id="SignalP"/>
    </source>
</evidence>
<sequence length="262" mass="27504">MGRLIAATLFLLIFTLLHSSLACPKCPYPTPSIPHPKHHPKLPPKHPPKVKPYPKPKPHPPKPPKPPVVGPPKPPPVVHPPLPPVVVPQPPPYVKPPPLPPVVNPPPVPPVVGPPKPPPVVYPPVPPVVGPPKPPPVVYPPAPPVVGPPKPPPVVYPPKPCPPPPPPKETCPVDTLKLGACVDLISGMIPIRIGADAKSTCCPVLQGLADLDAALCLCTTIKAKLLNLNLVLPVALELLIGCGKSLPPGYLDLGKRIILRTA</sequence>
<dbReference type="Gene3D" id="1.10.110.10">
    <property type="entry name" value="Plant lipid-transfer and hydrophobic proteins"/>
    <property type="match status" value="1"/>
</dbReference>
<comment type="caution">
    <text evidence="4">The sequence shown here is derived from an EMBL/GenBank/DDBJ whole genome shotgun (WGS) entry which is preliminary data.</text>
</comment>
<accession>A0A4S8IKG7</accession>
<feature type="domain" description="Hydrophobic seed protein" evidence="3">
    <location>
        <begin position="170"/>
        <end position="250"/>
    </location>
</feature>
<dbReference type="Proteomes" id="UP000317650">
    <property type="component" value="Chromosome 6"/>
</dbReference>
<dbReference type="STRING" id="52838.A0A4S8IKG7"/>
<name>A0A4S8IKG7_MUSBA</name>
<dbReference type="InterPro" id="IPR027923">
    <property type="entry name" value="Hydrophob_seed_dom"/>
</dbReference>
<dbReference type="PROSITE" id="PS51257">
    <property type="entry name" value="PROKAR_LIPOPROTEIN"/>
    <property type="match status" value="1"/>
</dbReference>
<dbReference type="AlphaFoldDB" id="A0A4S8IKG7"/>
<feature type="region of interest" description="Disordered" evidence="1">
    <location>
        <begin position="34"/>
        <end position="81"/>
    </location>
</feature>
<dbReference type="SUPFAM" id="SSF47699">
    <property type="entry name" value="Bifunctional inhibitor/lipid-transfer protein/seed storage 2S albumin"/>
    <property type="match status" value="1"/>
</dbReference>
<feature type="chain" id="PRO_5020529093" description="Hydrophobic seed protein domain-containing protein" evidence="2">
    <location>
        <begin position="23"/>
        <end position="262"/>
    </location>
</feature>
<keyword evidence="5" id="KW-1185">Reference proteome</keyword>
<organism evidence="4 5">
    <name type="scientific">Musa balbisiana</name>
    <name type="common">Banana</name>
    <dbReference type="NCBI Taxonomy" id="52838"/>
    <lineage>
        <taxon>Eukaryota</taxon>
        <taxon>Viridiplantae</taxon>
        <taxon>Streptophyta</taxon>
        <taxon>Embryophyta</taxon>
        <taxon>Tracheophyta</taxon>
        <taxon>Spermatophyta</taxon>
        <taxon>Magnoliopsida</taxon>
        <taxon>Liliopsida</taxon>
        <taxon>Zingiberales</taxon>
        <taxon>Musaceae</taxon>
        <taxon>Musa</taxon>
    </lineage>
</organism>
<feature type="compositionally biased region" description="Basic residues" evidence="1">
    <location>
        <begin position="35"/>
        <end position="62"/>
    </location>
</feature>
<reference evidence="4 5" key="1">
    <citation type="journal article" date="2019" name="Nat. Plants">
        <title>Genome sequencing of Musa balbisiana reveals subgenome evolution and function divergence in polyploid bananas.</title>
        <authorList>
            <person name="Yao X."/>
        </authorList>
    </citation>
    <scope>NUCLEOTIDE SEQUENCE [LARGE SCALE GENOMIC DNA]</scope>
    <source>
        <strain evidence="5">cv. DH-PKW</strain>
        <tissue evidence="4">Leaves</tissue>
    </source>
</reference>
<evidence type="ECO:0000313" key="5">
    <source>
        <dbReference type="Proteomes" id="UP000317650"/>
    </source>
</evidence>
<dbReference type="CDD" id="cd01958">
    <property type="entry name" value="HPS_like"/>
    <property type="match status" value="1"/>
</dbReference>
<dbReference type="PANTHER" id="PTHR31731">
    <property type="match status" value="1"/>
</dbReference>
<gene>
    <name evidence="4" type="ORF">C4D60_Mb06t04270</name>
</gene>
<feature type="signal peptide" evidence="2">
    <location>
        <begin position="1"/>
        <end position="22"/>
    </location>
</feature>